<dbReference type="RefSeq" id="WP_215232934.1">
    <property type="nucleotide sequence ID" value="NZ_CAJRAU010000002.1"/>
</dbReference>
<accession>A0ABN7R8N7</accession>
<dbReference type="InterPro" id="IPR011006">
    <property type="entry name" value="CheY-like_superfamily"/>
</dbReference>
<evidence type="ECO:0000313" key="4">
    <source>
        <dbReference type="Proteomes" id="UP000679725"/>
    </source>
</evidence>
<dbReference type="SMART" id="SM00448">
    <property type="entry name" value="REC"/>
    <property type="match status" value="1"/>
</dbReference>
<dbReference type="PANTHER" id="PTHR44520">
    <property type="entry name" value="RESPONSE REGULATOR RCP1-RELATED"/>
    <property type="match status" value="1"/>
</dbReference>
<dbReference type="GO" id="GO:0003677">
    <property type="term" value="F:DNA binding"/>
    <property type="evidence" value="ECO:0007669"/>
    <property type="project" value="UniProtKB-KW"/>
</dbReference>
<dbReference type="PROSITE" id="PS50110">
    <property type="entry name" value="RESPONSE_REGULATORY"/>
    <property type="match status" value="1"/>
</dbReference>
<dbReference type="EMBL" id="CAJRAU010000002">
    <property type="protein sequence ID" value="CAG5068807.1"/>
    <property type="molecule type" value="Genomic_DNA"/>
</dbReference>
<organism evidence="3 4">
    <name type="scientific">Dyadobacter linearis</name>
    <dbReference type="NCBI Taxonomy" id="2823330"/>
    <lineage>
        <taxon>Bacteria</taxon>
        <taxon>Pseudomonadati</taxon>
        <taxon>Bacteroidota</taxon>
        <taxon>Cytophagia</taxon>
        <taxon>Cytophagales</taxon>
        <taxon>Spirosomataceae</taxon>
        <taxon>Dyadobacter</taxon>
    </lineage>
</organism>
<protein>
    <submittedName>
        <fullName evidence="3">DNA-binding transcriptional regulator NtrC</fullName>
    </submittedName>
</protein>
<dbReference type="SUPFAM" id="SSF52172">
    <property type="entry name" value="CheY-like"/>
    <property type="match status" value="1"/>
</dbReference>
<evidence type="ECO:0000313" key="3">
    <source>
        <dbReference type="EMBL" id="CAG5068807.1"/>
    </source>
</evidence>
<sequence length="126" mass="14257">MPYQNILLIDDDEDDQEIFLSALENVSNSVNCVTISNAVTALEKLSRRELETDLIFLDLNMPLMNGQEFLIELKNRQELRDIPVIILSTSSNVSTIQHSKQLGAADFIKKPDSFDELVHILKSVLI</sequence>
<dbReference type="Proteomes" id="UP000679725">
    <property type="component" value="Unassembled WGS sequence"/>
</dbReference>
<evidence type="ECO:0000256" key="1">
    <source>
        <dbReference type="PROSITE-ProRule" id="PRU00169"/>
    </source>
</evidence>
<feature type="modified residue" description="4-aspartylphosphate" evidence="1">
    <location>
        <position position="58"/>
    </location>
</feature>
<dbReference type="Pfam" id="PF00072">
    <property type="entry name" value="Response_reg"/>
    <property type="match status" value="1"/>
</dbReference>
<dbReference type="Gene3D" id="3.40.50.2300">
    <property type="match status" value="1"/>
</dbReference>
<keyword evidence="1" id="KW-0597">Phosphoprotein</keyword>
<proteinExistence type="predicted"/>
<name>A0ABN7R8N7_9BACT</name>
<keyword evidence="4" id="KW-1185">Reference proteome</keyword>
<reference evidence="3 4" key="1">
    <citation type="submission" date="2021-04" db="EMBL/GenBank/DDBJ databases">
        <authorList>
            <person name="Rodrigo-Torres L."/>
            <person name="Arahal R. D."/>
            <person name="Lucena T."/>
        </authorList>
    </citation>
    <scope>NUCLEOTIDE SEQUENCE [LARGE SCALE GENOMIC DNA]</scope>
    <source>
        <strain evidence="3 4">CECT 9623</strain>
    </source>
</reference>
<dbReference type="InterPro" id="IPR001789">
    <property type="entry name" value="Sig_transdc_resp-reg_receiver"/>
</dbReference>
<evidence type="ECO:0000259" key="2">
    <source>
        <dbReference type="PROSITE" id="PS50110"/>
    </source>
</evidence>
<feature type="domain" description="Response regulatory" evidence="2">
    <location>
        <begin position="5"/>
        <end position="125"/>
    </location>
</feature>
<comment type="caution">
    <text evidence="3">The sequence shown here is derived from an EMBL/GenBank/DDBJ whole genome shotgun (WGS) entry which is preliminary data.</text>
</comment>
<dbReference type="PANTHER" id="PTHR44520:SF2">
    <property type="entry name" value="RESPONSE REGULATOR RCP1"/>
    <property type="match status" value="1"/>
</dbReference>
<keyword evidence="3" id="KW-0238">DNA-binding</keyword>
<gene>
    <name evidence="3" type="primary">glnG</name>
    <name evidence="3" type="ORF">DYBT9623_01539</name>
</gene>
<dbReference type="InterPro" id="IPR052893">
    <property type="entry name" value="TCS_response_regulator"/>
</dbReference>